<dbReference type="InterPro" id="IPR018303">
    <property type="entry name" value="ATPase_P-typ_P_site"/>
</dbReference>
<dbReference type="InterPro" id="IPR044492">
    <property type="entry name" value="P_typ_ATPase_HD_dom"/>
</dbReference>
<keyword evidence="7 12" id="KW-1133">Transmembrane helix</keyword>
<comment type="similarity">
    <text evidence="2 12">Belongs to the cation transport ATPase (P-type) (TC 3.A.3) family. Type IB subfamily.</text>
</comment>
<dbReference type="FunFam" id="2.70.150.10:FF:000002">
    <property type="entry name" value="Copper-transporting ATPase 1, putative"/>
    <property type="match status" value="1"/>
</dbReference>
<evidence type="ECO:0000256" key="1">
    <source>
        <dbReference type="ARBA" id="ARBA00004651"/>
    </source>
</evidence>
<dbReference type="EC" id="7.2.2.21" evidence="10"/>
<dbReference type="GO" id="GO:0005524">
    <property type="term" value="F:ATP binding"/>
    <property type="evidence" value="ECO:0007669"/>
    <property type="project" value="UniProtKB-UniRule"/>
</dbReference>
<protein>
    <recommendedName>
        <fullName evidence="10">Cd(2+)-exporting ATPase</fullName>
        <ecNumber evidence="10">7.2.2.21</ecNumber>
    </recommendedName>
</protein>
<keyword evidence="6" id="KW-1278">Translocase</keyword>
<feature type="transmembrane region" description="Helical" evidence="12">
    <location>
        <begin position="273"/>
        <end position="297"/>
    </location>
</feature>
<dbReference type="AlphaFoldDB" id="A0A9Q5JEY7"/>
<keyword evidence="9 12" id="KW-0472">Membrane</keyword>
<evidence type="ECO:0000256" key="2">
    <source>
        <dbReference type="ARBA" id="ARBA00006024"/>
    </source>
</evidence>
<keyword evidence="15" id="KW-1185">Reference proteome</keyword>
<keyword evidence="4 12" id="KW-0812">Transmembrane</keyword>
<feature type="transmembrane region" description="Helical" evidence="12">
    <location>
        <begin position="578"/>
        <end position="597"/>
    </location>
</feature>
<evidence type="ECO:0000256" key="4">
    <source>
        <dbReference type="ARBA" id="ARBA00022692"/>
    </source>
</evidence>
<evidence type="ECO:0000256" key="10">
    <source>
        <dbReference type="ARBA" id="ARBA00039103"/>
    </source>
</evidence>
<keyword evidence="12" id="KW-0547">Nucleotide-binding</keyword>
<feature type="domain" description="P-type ATPase A" evidence="13">
    <location>
        <begin position="123"/>
        <end position="222"/>
    </location>
</feature>
<evidence type="ECO:0000259" key="13">
    <source>
        <dbReference type="Pfam" id="PF00122"/>
    </source>
</evidence>
<evidence type="ECO:0000313" key="14">
    <source>
        <dbReference type="EMBL" id="OFI46036.1"/>
    </source>
</evidence>
<keyword evidence="5 12" id="KW-0479">Metal-binding</keyword>
<dbReference type="RefSeq" id="WP_070788506.1">
    <property type="nucleotide sequence ID" value="NZ_MKIQ01000029.1"/>
</dbReference>
<dbReference type="SUPFAM" id="SSF81653">
    <property type="entry name" value="Calcium ATPase, transduction domain A"/>
    <property type="match status" value="1"/>
</dbReference>
<dbReference type="NCBIfam" id="TIGR01494">
    <property type="entry name" value="ATPase_P-type"/>
    <property type="match status" value="1"/>
</dbReference>
<keyword evidence="12" id="KW-1003">Cell membrane</keyword>
<feature type="transmembrane region" description="Helical" evidence="12">
    <location>
        <begin position="603"/>
        <end position="621"/>
    </location>
</feature>
<dbReference type="GO" id="GO:0008551">
    <property type="term" value="F:P-type cadmium transporter activity"/>
    <property type="evidence" value="ECO:0007669"/>
    <property type="project" value="UniProtKB-EC"/>
</dbReference>
<dbReference type="Proteomes" id="UP000177273">
    <property type="component" value="Unassembled WGS sequence"/>
</dbReference>
<proteinExistence type="inferred from homology"/>
<dbReference type="SFLD" id="SFLDS00003">
    <property type="entry name" value="Haloacid_Dehalogenase"/>
    <property type="match status" value="1"/>
</dbReference>
<dbReference type="Pfam" id="PF00122">
    <property type="entry name" value="E1-E2_ATPase"/>
    <property type="match status" value="1"/>
</dbReference>
<gene>
    <name evidence="14" type="ORF">BG262_06000</name>
</gene>
<feature type="transmembrane region" description="Helical" evidence="12">
    <location>
        <begin position="12"/>
        <end position="32"/>
    </location>
</feature>
<dbReference type="InterPro" id="IPR001757">
    <property type="entry name" value="P_typ_ATPase"/>
</dbReference>
<dbReference type="InterPro" id="IPR059000">
    <property type="entry name" value="ATPase_P-type_domA"/>
</dbReference>
<dbReference type="InterPro" id="IPR008250">
    <property type="entry name" value="ATPase_P-typ_transduc_dom_A_sf"/>
</dbReference>
<evidence type="ECO:0000256" key="7">
    <source>
        <dbReference type="ARBA" id="ARBA00022989"/>
    </source>
</evidence>
<name>A0A9Q5JEY7_9LACT</name>
<evidence type="ECO:0000256" key="8">
    <source>
        <dbReference type="ARBA" id="ARBA00023065"/>
    </source>
</evidence>
<dbReference type="GO" id="GO:0005886">
    <property type="term" value="C:plasma membrane"/>
    <property type="evidence" value="ECO:0007669"/>
    <property type="project" value="UniProtKB-SubCell"/>
</dbReference>
<dbReference type="PRINTS" id="PR00941">
    <property type="entry name" value="CDATPASE"/>
</dbReference>
<evidence type="ECO:0000256" key="12">
    <source>
        <dbReference type="RuleBase" id="RU362081"/>
    </source>
</evidence>
<accession>A0A9Q5JEY7</accession>
<keyword evidence="8" id="KW-0406">Ion transport</keyword>
<dbReference type="NCBIfam" id="TIGR01511">
    <property type="entry name" value="ATPase-IB1_Cu"/>
    <property type="match status" value="1"/>
</dbReference>
<dbReference type="EMBL" id="MKIQ01000029">
    <property type="protein sequence ID" value="OFI46036.1"/>
    <property type="molecule type" value="Genomic_DNA"/>
</dbReference>
<sequence>MKKINLHFDQEAREKITLIVISVVLTIIAMFLRGSQPLISTIIFLIAYLVSAQRVLRKAWKNIKSGNFFSENILMSIATIGALLIGEYPEAIAVMVLYEIGDIIEDMAVDRSKRSISNLLEAKPEFAHLKVNNDWQTVDPSVVKIDDIIMVKPGEKIPLDGVVISGSSSVNTAALTGESVPVTVTNGDQVLGGSVNQEGVIEVKATKVFEDSAVAKILELVQNASDSKAPTEKFISKFANYYTPVVVLAALLLAVIPPLFFGQSCSVWIGRALTFLVISCPCALVISVPLGFFAGIGSASKNGVLIKGSNFLEALNDLDTVVFDKTGTLTEGVFEVTNIDNQSQMSDDDFIALVAAVEQNSNHPIAKSILSYNRADLTEFTLSSVEEVAGHGLKAKVDGRDVTVGNMKAMKALGLEIDEKASSGTLVYVAIDGTYQGMITVSDKIKPDAKKAIQRLQDLGIQNLVMLTGDNKAVADIVAKELGITQVYANLLPEDKVAILEKLKAESHSKKKKIAFTGDGINDTPALTLADIGISMGGLGSDAAVEASDIVIMQDQPSKIPTSIEISRYTRKIIMQNIIFALSVKTLFMILSTFGIASMWQAVFADVGVTFLAVMNTLRIMRKDYKN</sequence>
<comment type="catalytic activity">
    <reaction evidence="11">
        <text>Cd(2+)(in) + ATP + H2O = Cd(2+)(out) + ADP + phosphate + H(+)</text>
        <dbReference type="Rhea" id="RHEA:12132"/>
        <dbReference type="ChEBI" id="CHEBI:15377"/>
        <dbReference type="ChEBI" id="CHEBI:15378"/>
        <dbReference type="ChEBI" id="CHEBI:30616"/>
        <dbReference type="ChEBI" id="CHEBI:43474"/>
        <dbReference type="ChEBI" id="CHEBI:48775"/>
        <dbReference type="ChEBI" id="CHEBI:456216"/>
        <dbReference type="EC" id="7.2.2.21"/>
    </reaction>
</comment>
<dbReference type="SFLD" id="SFLDF00027">
    <property type="entry name" value="p-type_atpase"/>
    <property type="match status" value="1"/>
</dbReference>
<dbReference type="GO" id="GO:0046872">
    <property type="term" value="F:metal ion binding"/>
    <property type="evidence" value="ECO:0007669"/>
    <property type="project" value="UniProtKB-KW"/>
</dbReference>
<comment type="caution">
    <text evidence="14">The sequence shown here is derived from an EMBL/GenBank/DDBJ whole genome shotgun (WGS) entry which is preliminary data.</text>
</comment>
<keyword evidence="3" id="KW-0104">Cadmium</keyword>
<evidence type="ECO:0000256" key="9">
    <source>
        <dbReference type="ARBA" id="ARBA00023136"/>
    </source>
</evidence>
<dbReference type="InterPro" id="IPR023298">
    <property type="entry name" value="ATPase_P-typ_TM_dom_sf"/>
</dbReference>
<evidence type="ECO:0000256" key="5">
    <source>
        <dbReference type="ARBA" id="ARBA00022723"/>
    </source>
</evidence>
<dbReference type="NCBIfam" id="TIGR01512">
    <property type="entry name" value="ATPase-IB2_Cd"/>
    <property type="match status" value="1"/>
</dbReference>
<dbReference type="PANTHER" id="PTHR48085">
    <property type="entry name" value="CADMIUM/ZINC-TRANSPORTING ATPASE HMA2-RELATED"/>
    <property type="match status" value="1"/>
</dbReference>
<dbReference type="InterPro" id="IPR023299">
    <property type="entry name" value="ATPase_P-typ_cyto_dom_N"/>
</dbReference>
<dbReference type="PRINTS" id="PR00119">
    <property type="entry name" value="CATATPASE"/>
</dbReference>
<keyword evidence="8" id="KW-0813">Transport</keyword>
<feature type="transmembrane region" description="Helical" evidence="12">
    <location>
        <begin position="38"/>
        <end position="56"/>
    </location>
</feature>
<evidence type="ECO:0000256" key="6">
    <source>
        <dbReference type="ARBA" id="ARBA00022967"/>
    </source>
</evidence>
<dbReference type="SFLD" id="SFLDG00002">
    <property type="entry name" value="C1.7:_P-type_atpase_like"/>
    <property type="match status" value="1"/>
</dbReference>
<dbReference type="Gene3D" id="3.40.1110.10">
    <property type="entry name" value="Calcium-transporting ATPase, cytoplasmic domain N"/>
    <property type="match status" value="1"/>
</dbReference>
<dbReference type="SUPFAM" id="SSF56784">
    <property type="entry name" value="HAD-like"/>
    <property type="match status" value="1"/>
</dbReference>
<dbReference type="Pfam" id="PF00702">
    <property type="entry name" value="Hydrolase"/>
    <property type="match status" value="1"/>
</dbReference>
<keyword evidence="12" id="KW-0067">ATP-binding</keyword>
<dbReference type="InterPro" id="IPR051014">
    <property type="entry name" value="Cation_Transport_ATPase_IB"/>
</dbReference>
<dbReference type="InterPro" id="IPR023214">
    <property type="entry name" value="HAD_sf"/>
</dbReference>
<dbReference type="OrthoDB" id="9813266at2"/>
<evidence type="ECO:0000256" key="3">
    <source>
        <dbReference type="ARBA" id="ARBA00022539"/>
    </source>
</evidence>
<dbReference type="GO" id="GO:0016887">
    <property type="term" value="F:ATP hydrolysis activity"/>
    <property type="evidence" value="ECO:0007669"/>
    <property type="project" value="InterPro"/>
</dbReference>
<evidence type="ECO:0000256" key="11">
    <source>
        <dbReference type="ARBA" id="ARBA00049338"/>
    </source>
</evidence>
<feature type="transmembrane region" description="Helical" evidence="12">
    <location>
        <begin position="241"/>
        <end position="261"/>
    </location>
</feature>
<reference evidence="15" key="1">
    <citation type="submission" date="2016-09" db="EMBL/GenBank/DDBJ databases">
        <title>Draft genome sequence of a novel species of the family Streptococcaceae isolated from flowers.</title>
        <authorList>
            <person name="Chuah L.-O."/>
            <person name="Yap K.-P."/>
            <person name="Thong K.L."/>
            <person name="Liong M.T."/>
            <person name="Ahmad R."/>
            <person name="Rusul G."/>
        </authorList>
    </citation>
    <scope>NUCLEOTIDE SEQUENCE [LARGE SCALE GENOMIC DNA]</scope>
    <source>
        <strain evidence="15">HibF3</strain>
    </source>
</reference>
<dbReference type="SUPFAM" id="SSF81665">
    <property type="entry name" value="Calcium ATPase, transmembrane domain M"/>
    <property type="match status" value="1"/>
</dbReference>
<dbReference type="PANTHER" id="PTHR48085:SF5">
    <property type="entry name" value="CADMIUM_ZINC-TRANSPORTING ATPASE HMA4-RELATED"/>
    <property type="match status" value="1"/>
</dbReference>
<dbReference type="InterPro" id="IPR027256">
    <property type="entry name" value="P-typ_ATPase_IB"/>
</dbReference>
<dbReference type="NCBIfam" id="TIGR01525">
    <property type="entry name" value="ATPase-IB_hvy"/>
    <property type="match status" value="1"/>
</dbReference>
<dbReference type="InterPro" id="IPR036412">
    <property type="entry name" value="HAD-like_sf"/>
</dbReference>
<evidence type="ECO:0000313" key="15">
    <source>
        <dbReference type="Proteomes" id="UP000177273"/>
    </source>
</evidence>
<dbReference type="PROSITE" id="PS00154">
    <property type="entry name" value="ATPASE_E1_E2"/>
    <property type="match status" value="1"/>
</dbReference>
<comment type="subcellular location">
    <subcellularLocation>
        <location evidence="1">Cell membrane</location>
        <topology evidence="1">Multi-pass membrane protein</topology>
    </subcellularLocation>
</comment>
<organism evidence="14 15">
    <name type="scientific">Floricoccus penangensis</name>
    <dbReference type="NCBI Taxonomy" id="1859475"/>
    <lineage>
        <taxon>Bacteria</taxon>
        <taxon>Bacillati</taxon>
        <taxon>Bacillota</taxon>
        <taxon>Bacilli</taxon>
        <taxon>Lactobacillales</taxon>
        <taxon>Streptococcaceae</taxon>
        <taxon>Floricoccus</taxon>
    </lineage>
</organism>
<dbReference type="Gene3D" id="3.40.50.1000">
    <property type="entry name" value="HAD superfamily/HAD-like"/>
    <property type="match status" value="1"/>
</dbReference>
<dbReference type="Gene3D" id="2.70.150.10">
    <property type="entry name" value="Calcium-transporting ATPase, cytoplasmic transduction domain A"/>
    <property type="match status" value="1"/>
</dbReference>